<keyword evidence="2" id="KW-1185">Reference proteome</keyword>
<name>A0A317CMI1_9GAMM</name>
<proteinExistence type="predicted"/>
<evidence type="ECO:0000313" key="1">
    <source>
        <dbReference type="EMBL" id="PWQ97520.1"/>
    </source>
</evidence>
<dbReference type="OrthoDB" id="288577at2"/>
<dbReference type="EMBL" id="QGKL01000019">
    <property type="protein sequence ID" value="PWQ97520.1"/>
    <property type="molecule type" value="Genomic_DNA"/>
</dbReference>
<organism evidence="1 2">
    <name type="scientific">Leucothrix arctica</name>
    <dbReference type="NCBI Taxonomy" id="1481894"/>
    <lineage>
        <taxon>Bacteria</taxon>
        <taxon>Pseudomonadati</taxon>
        <taxon>Pseudomonadota</taxon>
        <taxon>Gammaproteobacteria</taxon>
        <taxon>Thiotrichales</taxon>
        <taxon>Thiotrichaceae</taxon>
        <taxon>Leucothrix</taxon>
    </lineage>
</organism>
<dbReference type="AlphaFoldDB" id="A0A317CMI1"/>
<accession>A0A317CMI1</accession>
<gene>
    <name evidence="1" type="ORF">DKT75_06240</name>
</gene>
<reference evidence="1 2" key="1">
    <citation type="submission" date="2018-05" db="EMBL/GenBank/DDBJ databases">
        <title>Leucothrix arctica sp. nov., isolated from Arctic seawater.</title>
        <authorList>
            <person name="Choi A."/>
            <person name="Baek K."/>
        </authorList>
    </citation>
    <scope>NUCLEOTIDE SEQUENCE [LARGE SCALE GENOMIC DNA]</scope>
    <source>
        <strain evidence="1 2">IMCC9719</strain>
    </source>
</reference>
<evidence type="ECO:0000313" key="2">
    <source>
        <dbReference type="Proteomes" id="UP000245506"/>
    </source>
</evidence>
<dbReference type="Proteomes" id="UP000245506">
    <property type="component" value="Unassembled WGS sequence"/>
</dbReference>
<dbReference type="RefSeq" id="WP_109822562.1">
    <property type="nucleotide sequence ID" value="NZ_QGKL01000019.1"/>
</dbReference>
<comment type="caution">
    <text evidence="1">The sequence shown here is derived from an EMBL/GenBank/DDBJ whole genome shotgun (WGS) entry which is preliminary data.</text>
</comment>
<protein>
    <submittedName>
        <fullName evidence="1">Uncharacterized protein</fullName>
    </submittedName>
</protein>
<sequence length="125" mass="14173">MKLNCFYCNYGTDEDVSAPDYIVVNPYAASKIARLVLVEKDDFFGLVDSEGQTIQFIVDEFDLVTIDMPIKIKDSDEFRSHQGISDLSEVEKIIAKLPKSFTGLEKKLKLTKIVKIKPLHEETAE</sequence>